<feature type="compositionally biased region" description="Pro residues" evidence="4">
    <location>
        <begin position="148"/>
        <end position="162"/>
    </location>
</feature>
<dbReference type="InterPro" id="IPR011991">
    <property type="entry name" value="ArsR-like_HTH"/>
</dbReference>
<dbReference type="Proteomes" id="UP000192917">
    <property type="component" value="Unassembled WGS sequence"/>
</dbReference>
<dbReference type="PRINTS" id="PR00033">
    <property type="entry name" value="HTHASNC"/>
</dbReference>
<proteinExistence type="predicted"/>
<protein>
    <submittedName>
        <fullName evidence="6">Transcriptional regulator, AsnC family</fullName>
    </submittedName>
</protein>
<dbReference type="AlphaFoldDB" id="A0A1Y6CP15"/>
<dbReference type="GO" id="GO:0006355">
    <property type="term" value="P:regulation of DNA-templated transcription"/>
    <property type="evidence" value="ECO:0007669"/>
    <property type="project" value="UniProtKB-ARBA"/>
</dbReference>
<dbReference type="SMART" id="SM00344">
    <property type="entry name" value="HTH_ASNC"/>
    <property type="match status" value="1"/>
</dbReference>
<dbReference type="InterPro" id="IPR036390">
    <property type="entry name" value="WH_DNA-bd_sf"/>
</dbReference>
<gene>
    <name evidence="6" type="ORF">SAMN05428998_13854</name>
</gene>
<dbReference type="RefSeq" id="WP_085126202.1">
    <property type="nucleotide sequence ID" value="NZ_FWZX01000038.1"/>
</dbReference>
<dbReference type="SUPFAM" id="SSF46785">
    <property type="entry name" value="Winged helix' DNA-binding domain"/>
    <property type="match status" value="1"/>
</dbReference>
<name>A0A1Y6CP15_9PROT</name>
<dbReference type="GO" id="GO:0043565">
    <property type="term" value="F:sequence-specific DNA binding"/>
    <property type="evidence" value="ECO:0007669"/>
    <property type="project" value="InterPro"/>
</dbReference>
<dbReference type="InterPro" id="IPR019887">
    <property type="entry name" value="Tscrpt_reg_AsnC/Lrp_C"/>
</dbReference>
<evidence type="ECO:0000256" key="4">
    <source>
        <dbReference type="SAM" id="MobiDB-lite"/>
    </source>
</evidence>
<dbReference type="SUPFAM" id="SSF54909">
    <property type="entry name" value="Dimeric alpha+beta barrel"/>
    <property type="match status" value="1"/>
</dbReference>
<sequence length="169" mass="18224">MKSLRITIPLLDPLDRELVRLLAAEARLPLAELARRAGLSAPAVAERVRRLEEAGVIRGYGAEVDPAALGYGVAALVRVRPMPGQLAKVAELLDGFEEVVECDRVTGDDCFVARVNVASIEALETLIDRILPYATTNSSVIQSTPVPRRLPPLGAPPVAPPPRRNRRPA</sequence>
<dbReference type="Pfam" id="PF01037">
    <property type="entry name" value="AsnC_trans_reg"/>
    <property type="match status" value="1"/>
</dbReference>
<dbReference type="CDD" id="cd00090">
    <property type="entry name" value="HTH_ARSR"/>
    <property type="match status" value="1"/>
</dbReference>
<dbReference type="InterPro" id="IPR019888">
    <property type="entry name" value="Tscrpt_reg_AsnC-like"/>
</dbReference>
<dbReference type="EMBL" id="FWZX01000038">
    <property type="protein sequence ID" value="SMF78564.1"/>
    <property type="molecule type" value="Genomic_DNA"/>
</dbReference>
<dbReference type="PANTHER" id="PTHR30154">
    <property type="entry name" value="LEUCINE-RESPONSIVE REGULATORY PROTEIN"/>
    <property type="match status" value="1"/>
</dbReference>
<dbReference type="InterPro" id="IPR036388">
    <property type="entry name" value="WH-like_DNA-bd_sf"/>
</dbReference>
<evidence type="ECO:0000256" key="3">
    <source>
        <dbReference type="ARBA" id="ARBA00023163"/>
    </source>
</evidence>
<evidence type="ECO:0000313" key="7">
    <source>
        <dbReference type="Proteomes" id="UP000192917"/>
    </source>
</evidence>
<evidence type="ECO:0000313" key="6">
    <source>
        <dbReference type="EMBL" id="SMF78564.1"/>
    </source>
</evidence>
<reference evidence="6 7" key="1">
    <citation type="submission" date="2017-04" db="EMBL/GenBank/DDBJ databases">
        <authorList>
            <person name="Afonso C.L."/>
            <person name="Miller P.J."/>
            <person name="Scott M.A."/>
            <person name="Spackman E."/>
            <person name="Goraichik I."/>
            <person name="Dimitrov K.M."/>
            <person name="Suarez D.L."/>
            <person name="Swayne D.E."/>
        </authorList>
    </citation>
    <scope>NUCLEOTIDE SEQUENCE [LARGE SCALE GENOMIC DNA]</scope>
    <source>
        <strain evidence="6 7">USBA 355</strain>
    </source>
</reference>
<dbReference type="InterPro" id="IPR011008">
    <property type="entry name" value="Dimeric_a/b-barrel"/>
</dbReference>
<keyword evidence="1" id="KW-0805">Transcription regulation</keyword>
<dbReference type="InterPro" id="IPR000485">
    <property type="entry name" value="AsnC-type_HTH_dom"/>
</dbReference>
<feature type="region of interest" description="Disordered" evidence="4">
    <location>
        <begin position="141"/>
        <end position="169"/>
    </location>
</feature>
<dbReference type="GO" id="GO:0043200">
    <property type="term" value="P:response to amino acid"/>
    <property type="evidence" value="ECO:0007669"/>
    <property type="project" value="TreeGrafter"/>
</dbReference>
<dbReference type="PROSITE" id="PS50956">
    <property type="entry name" value="HTH_ASNC_2"/>
    <property type="match status" value="1"/>
</dbReference>
<keyword evidence="2" id="KW-0238">DNA-binding</keyword>
<dbReference type="Pfam" id="PF13412">
    <property type="entry name" value="HTH_24"/>
    <property type="match status" value="1"/>
</dbReference>
<dbReference type="GO" id="GO:0005829">
    <property type="term" value="C:cytosol"/>
    <property type="evidence" value="ECO:0007669"/>
    <property type="project" value="TreeGrafter"/>
</dbReference>
<dbReference type="Gene3D" id="3.30.70.920">
    <property type="match status" value="1"/>
</dbReference>
<keyword evidence="3" id="KW-0804">Transcription</keyword>
<dbReference type="Gene3D" id="1.10.10.10">
    <property type="entry name" value="Winged helix-like DNA-binding domain superfamily/Winged helix DNA-binding domain"/>
    <property type="match status" value="1"/>
</dbReference>
<dbReference type="PANTHER" id="PTHR30154:SF53">
    <property type="entry name" value="HTH-TYPE TRANSCRIPTIONAL REGULATOR LRPC"/>
    <property type="match status" value="1"/>
</dbReference>
<accession>A0A1Y6CP15</accession>
<keyword evidence="7" id="KW-1185">Reference proteome</keyword>
<organism evidence="6 7">
    <name type="scientific">Tistlia consotensis USBA 355</name>
    <dbReference type="NCBI Taxonomy" id="560819"/>
    <lineage>
        <taxon>Bacteria</taxon>
        <taxon>Pseudomonadati</taxon>
        <taxon>Pseudomonadota</taxon>
        <taxon>Alphaproteobacteria</taxon>
        <taxon>Rhodospirillales</taxon>
        <taxon>Rhodovibrionaceae</taxon>
        <taxon>Tistlia</taxon>
    </lineage>
</organism>
<evidence type="ECO:0000256" key="1">
    <source>
        <dbReference type="ARBA" id="ARBA00023015"/>
    </source>
</evidence>
<feature type="domain" description="HTH asnC-type" evidence="5">
    <location>
        <begin position="11"/>
        <end position="72"/>
    </location>
</feature>
<dbReference type="STRING" id="560819.SAMN05428998_13854"/>
<evidence type="ECO:0000256" key="2">
    <source>
        <dbReference type="ARBA" id="ARBA00023125"/>
    </source>
</evidence>
<evidence type="ECO:0000259" key="5">
    <source>
        <dbReference type="PROSITE" id="PS50956"/>
    </source>
</evidence>